<proteinExistence type="predicted"/>
<comment type="caution">
    <text evidence="1">The sequence shown here is derived from an EMBL/GenBank/DDBJ whole genome shotgun (WGS) entry which is preliminary data.</text>
</comment>
<sequence>MIFSAKVANRVQTVFWSLKKSLHEASIAPTINSRMRKKREQ</sequence>
<feature type="non-terminal residue" evidence="1">
    <location>
        <position position="41"/>
    </location>
</feature>
<gene>
    <name evidence="1" type="ORF">AVEN_59728_1</name>
</gene>
<dbReference type="AlphaFoldDB" id="A0A4Y2BNM3"/>
<name>A0A4Y2BNM3_ARAVE</name>
<dbReference type="Proteomes" id="UP000499080">
    <property type="component" value="Unassembled WGS sequence"/>
</dbReference>
<dbReference type="EMBL" id="BGPR01000094">
    <property type="protein sequence ID" value="GBL93543.1"/>
    <property type="molecule type" value="Genomic_DNA"/>
</dbReference>
<reference evidence="1 2" key="1">
    <citation type="journal article" date="2019" name="Sci. Rep.">
        <title>Orb-weaving spider Araneus ventricosus genome elucidates the spidroin gene catalogue.</title>
        <authorList>
            <person name="Kono N."/>
            <person name="Nakamura H."/>
            <person name="Ohtoshi R."/>
            <person name="Moran D.A.P."/>
            <person name="Shinohara A."/>
            <person name="Yoshida Y."/>
            <person name="Fujiwara M."/>
            <person name="Mori M."/>
            <person name="Tomita M."/>
            <person name="Arakawa K."/>
        </authorList>
    </citation>
    <scope>NUCLEOTIDE SEQUENCE [LARGE SCALE GENOMIC DNA]</scope>
</reference>
<evidence type="ECO:0000313" key="2">
    <source>
        <dbReference type="Proteomes" id="UP000499080"/>
    </source>
</evidence>
<keyword evidence="2" id="KW-1185">Reference proteome</keyword>
<protein>
    <submittedName>
        <fullName evidence="1">Uncharacterized protein</fullName>
    </submittedName>
</protein>
<organism evidence="1 2">
    <name type="scientific">Araneus ventricosus</name>
    <name type="common">Orbweaver spider</name>
    <name type="synonym">Epeira ventricosa</name>
    <dbReference type="NCBI Taxonomy" id="182803"/>
    <lineage>
        <taxon>Eukaryota</taxon>
        <taxon>Metazoa</taxon>
        <taxon>Ecdysozoa</taxon>
        <taxon>Arthropoda</taxon>
        <taxon>Chelicerata</taxon>
        <taxon>Arachnida</taxon>
        <taxon>Araneae</taxon>
        <taxon>Araneomorphae</taxon>
        <taxon>Entelegynae</taxon>
        <taxon>Araneoidea</taxon>
        <taxon>Araneidae</taxon>
        <taxon>Araneus</taxon>
    </lineage>
</organism>
<evidence type="ECO:0000313" key="1">
    <source>
        <dbReference type="EMBL" id="GBL93543.1"/>
    </source>
</evidence>
<accession>A0A4Y2BNM3</accession>